<organism evidence="1">
    <name type="scientific">marine sediment metagenome</name>
    <dbReference type="NCBI Taxonomy" id="412755"/>
    <lineage>
        <taxon>unclassified sequences</taxon>
        <taxon>metagenomes</taxon>
        <taxon>ecological metagenomes</taxon>
    </lineage>
</organism>
<accession>X0T381</accession>
<evidence type="ECO:0008006" key="2">
    <source>
        <dbReference type="Google" id="ProtNLM"/>
    </source>
</evidence>
<dbReference type="AlphaFoldDB" id="X0T381"/>
<proteinExistence type="predicted"/>
<comment type="caution">
    <text evidence="1">The sequence shown here is derived from an EMBL/GenBank/DDBJ whole genome shotgun (WGS) entry which is preliminary data.</text>
</comment>
<sequence>MPEGKTEIKEDVWVPTICARCYAACGMWVHRVNG</sequence>
<name>X0T381_9ZZZZ</name>
<dbReference type="SUPFAM" id="SSF53706">
    <property type="entry name" value="Formate dehydrogenase/DMSO reductase, domains 1-3"/>
    <property type="match status" value="1"/>
</dbReference>
<feature type="non-terminal residue" evidence="1">
    <location>
        <position position="34"/>
    </location>
</feature>
<gene>
    <name evidence="1" type="ORF">S01H1_06635</name>
</gene>
<dbReference type="EMBL" id="BARS01003425">
    <property type="protein sequence ID" value="GAF82627.1"/>
    <property type="molecule type" value="Genomic_DNA"/>
</dbReference>
<protein>
    <recommendedName>
        <fullName evidence="2">4Fe-4S Mo/W bis-MGD-type domain-containing protein</fullName>
    </recommendedName>
</protein>
<evidence type="ECO:0000313" key="1">
    <source>
        <dbReference type="EMBL" id="GAF82627.1"/>
    </source>
</evidence>
<reference evidence="1" key="1">
    <citation type="journal article" date="2014" name="Front. Microbiol.">
        <title>High frequency of phylogenetically diverse reductive dehalogenase-homologous genes in deep subseafloor sedimentary metagenomes.</title>
        <authorList>
            <person name="Kawai M."/>
            <person name="Futagami T."/>
            <person name="Toyoda A."/>
            <person name="Takaki Y."/>
            <person name="Nishi S."/>
            <person name="Hori S."/>
            <person name="Arai W."/>
            <person name="Tsubouchi T."/>
            <person name="Morono Y."/>
            <person name="Uchiyama I."/>
            <person name="Ito T."/>
            <person name="Fujiyama A."/>
            <person name="Inagaki F."/>
            <person name="Takami H."/>
        </authorList>
    </citation>
    <scope>NUCLEOTIDE SEQUENCE</scope>
    <source>
        <strain evidence="1">Expedition CK06-06</strain>
    </source>
</reference>